<dbReference type="AlphaFoldDB" id="A0A367L4Z7"/>
<reference evidence="2 3" key="1">
    <citation type="journal article" date="2015" name="BMC Genomics">
        <title>Insights from the genome of Ophiocordyceps polyrhachis-furcata to pathogenicity and host specificity in insect fungi.</title>
        <authorList>
            <person name="Wichadakul D."/>
            <person name="Kobmoo N."/>
            <person name="Ingsriswang S."/>
            <person name="Tangphatsornruang S."/>
            <person name="Chantasingh D."/>
            <person name="Luangsa-ard J.J."/>
            <person name="Eurwilaichitr L."/>
        </authorList>
    </citation>
    <scope>NUCLEOTIDE SEQUENCE [LARGE SCALE GENOMIC DNA]</scope>
    <source>
        <strain evidence="2 3">BCC 54312</strain>
    </source>
</reference>
<dbReference type="STRING" id="1330021.A0A367L4Z7"/>
<organism evidence="2 3">
    <name type="scientific">Ophiocordyceps polyrhachis-furcata BCC 54312</name>
    <dbReference type="NCBI Taxonomy" id="1330021"/>
    <lineage>
        <taxon>Eukaryota</taxon>
        <taxon>Fungi</taxon>
        <taxon>Dikarya</taxon>
        <taxon>Ascomycota</taxon>
        <taxon>Pezizomycotina</taxon>
        <taxon>Sordariomycetes</taxon>
        <taxon>Hypocreomycetidae</taxon>
        <taxon>Hypocreales</taxon>
        <taxon>Ophiocordycipitaceae</taxon>
        <taxon>Ophiocordyceps</taxon>
    </lineage>
</organism>
<accession>A0A367L4Z7</accession>
<evidence type="ECO:0000313" key="3">
    <source>
        <dbReference type="Proteomes" id="UP000253664"/>
    </source>
</evidence>
<protein>
    <submittedName>
        <fullName evidence="2">Uncharacterized protein</fullName>
    </submittedName>
</protein>
<name>A0A367L4Z7_9HYPO</name>
<feature type="compositionally biased region" description="Low complexity" evidence="1">
    <location>
        <begin position="105"/>
        <end position="124"/>
    </location>
</feature>
<feature type="region of interest" description="Disordered" evidence="1">
    <location>
        <begin position="95"/>
        <end position="139"/>
    </location>
</feature>
<proteinExistence type="predicted"/>
<gene>
    <name evidence="2" type="ORF">L249_1479</name>
</gene>
<comment type="caution">
    <text evidence="2">The sequence shown here is derived from an EMBL/GenBank/DDBJ whole genome shotgun (WGS) entry which is preliminary data.</text>
</comment>
<feature type="compositionally biased region" description="Low complexity" evidence="1">
    <location>
        <begin position="1"/>
        <end position="18"/>
    </location>
</feature>
<dbReference type="OrthoDB" id="5355007at2759"/>
<evidence type="ECO:0000256" key="1">
    <source>
        <dbReference type="SAM" id="MobiDB-lite"/>
    </source>
</evidence>
<dbReference type="EMBL" id="LKCN02000016">
    <property type="protein sequence ID" value="RCI09292.1"/>
    <property type="molecule type" value="Genomic_DNA"/>
</dbReference>
<sequence>MAQQSSPTPSTPVKVSSSAANYSAATMEPDLRSQVNDALLRDGHITRIHEALLHALHSDPSNWPTAIQSRALSLMRSGQAPTFPKLLQRVIQEVRESTKPPPPSATATAATASASNNSSSSSNSVALNGETKTANGGGGNTPAPELCLALPESVVEEALRVTMECLDAICEMECPES</sequence>
<feature type="region of interest" description="Disordered" evidence="1">
    <location>
        <begin position="1"/>
        <end position="27"/>
    </location>
</feature>
<dbReference type="Proteomes" id="UP000253664">
    <property type="component" value="Unassembled WGS sequence"/>
</dbReference>
<keyword evidence="3" id="KW-1185">Reference proteome</keyword>
<evidence type="ECO:0000313" key="2">
    <source>
        <dbReference type="EMBL" id="RCI09292.1"/>
    </source>
</evidence>